<protein>
    <submittedName>
        <fullName evidence="1">Sce7726 family protein</fullName>
    </submittedName>
</protein>
<reference evidence="1" key="1">
    <citation type="submission" date="2023-08" db="EMBL/GenBank/DDBJ databases">
        <title>A collection of bacterial strains from the Burkholderia cepacia Research Laboratory and Repository.</title>
        <authorList>
            <person name="Lipuma J."/>
            <person name="Spilker T."/>
        </authorList>
    </citation>
    <scope>NUCLEOTIDE SEQUENCE</scope>
    <source>
        <strain evidence="1">AU0862</strain>
    </source>
</reference>
<organism evidence="1 2">
    <name type="scientific">Burkholderia cenocepacia</name>
    <dbReference type="NCBI Taxonomy" id="95486"/>
    <lineage>
        <taxon>Bacteria</taxon>
        <taxon>Pseudomonadati</taxon>
        <taxon>Pseudomonadota</taxon>
        <taxon>Betaproteobacteria</taxon>
        <taxon>Burkholderiales</taxon>
        <taxon>Burkholderiaceae</taxon>
        <taxon>Burkholderia</taxon>
        <taxon>Burkholderia cepacia complex</taxon>
    </lineage>
</organism>
<evidence type="ECO:0000313" key="1">
    <source>
        <dbReference type="EMBL" id="MCA8382494.1"/>
    </source>
</evidence>
<dbReference type="EMBL" id="JAIZTC010000008">
    <property type="protein sequence ID" value="MCA8382494.1"/>
    <property type="molecule type" value="Genomic_DNA"/>
</dbReference>
<sequence length="219" mass="25135">MSQVLNEQRIKRLLTRHIKHGDWKRSDALIPEYFVENASRRADLVAVNGALHAYEIKSDVDHLTRLMDQINAYSRYFESVTVVCTRRHLATVLQQTDSSIGVLCASNDGIEEYRSSVTRQLVDTDAWLSHLPITAIRDSLSRRGVQCPRVNRHAVLEVARVHLNTEQARSEVMRYLKTHKLKQRRALEQEKSVNANSDPFAEHKAMLRSYLKSRGIATC</sequence>
<dbReference type="RefSeq" id="WP_171984292.1">
    <property type="nucleotide sequence ID" value="NZ_CP019668.1"/>
</dbReference>
<gene>
    <name evidence="1" type="ORF">LGN22_26665</name>
</gene>
<evidence type="ECO:0000313" key="2">
    <source>
        <dbReference type="Proteomes" id="UP001199070"/>
    </source>
</evidence>
<dbReference type="AlphaFoldDB" id="A0AAW4TNU4"/>
<dbReference type="NCBIfam" id="NF033832">
    <property type="entry name" value="sce7726_fam"/>
    <property type="match status" value="1"/>
</dbReference>
<comment type="caution">
    <text evidence="1">The sequence shown here is derived from an EMBL/GenBank/DDBJ whole genome shotgun (WGS) entry which is preliminary data.</text>
</comment>
<dbReference type="Proteomes" id="UP001199070">
    <property type="component" value="Unassembled WGS sequence"/>
</dbReference>
<accession>A0AAW4TNU4</accession>
<name>A0AAW4TNU4_9BURK</name>
<proteinExistence type="predicted"/>
<dbReference type="InterPro" id="IPR047729">
    <property type="entry name" value="Sce7726-like"/>
</dbReference>